<gene>
    <name evidence="1" type="ORF">EVAR_53462_1</name>
</gene>
<keyword evidence="2" id="KW-1185">Reference proteome</keyword>
<name>A0A4C1XRH8_EUMVA</name>
<comment type="caution">
    <text evidence="1">The sequence shown here is derived from an EMBL/GenBank/DDBJ whole genome shotgun (WGS) entry which is preliminary data.</text>
</comment>
<dbReference type="EMBL" id="BGZK01000935">
    <property type="protein sequence ID" value="GBP65653.1"/>
    <property type="molecule type" value="Genomic_DNA"/>
</dbReference>
<reference evidence="1 2" key="1">
    <citation type="journal article" date="2019" name="Commun. Biol.">
        <title>The bagworm genome reveals a unique fibroin gene that provides high tensile strength.</title>
        <authorList>
            <person name="Kono N."/>
            <person name="Nakamura H."/>
            <person name="Ohtoshi R."/>
            <person name="Tomita M."/>
            <person name="Numata K."/>
            <person name="Arakawa K."/>
        </authorList>
    </citation>
    <scope>NUCLEOTIDE SEQUENCE [LARGE SCALE GENOMIC DNA]</scope>
</reference>
<organism evidence="1 2">
    <name type="scientific">Eumeta variegata</name>
    <name type="common">Bagworm moth</name>
    <name type="synonym">Eumeta japonica</name>
    <dbReference type="NCBI Taxonomy" id="151549"/>
    <lineage>
        <taxon>Eukaryota</taxon>
        <taxon>Metazoa</taxon>
        <taxon>Ecdysozoa</taxon>
        <taxon>Arthropoda</taxon>
        <taxon>Hexapoda</taxon>
        <taxon>Insecta</taxon>
        <taxon>Pterygota</taxon>
        <taxon>Neoptera</taxon>
        <taxon>Endopterygota</taxon>
        <taxon>Lepidoptera</taxon>
        <taxon>Glossata</taxon>
        <taxon>Ditrysia</taxon>
        <taxon>Tineoidea</taxon>
        <taxon>Psychidae</taxon>
        <taxon>Oiketicinae</taxon>
        <taxon>Eumeta</taxon>
    </lineage>
</organism>
<evidence type="ECO:0008006" key="3">
    <source>
        <dbReference type="Google" id="ProtNLM"/>
    </source>
</evidence>
<protein>
    <recommendedName>
        <fullName evidence="3">Histone-lysine N-methyltransferase SETMAR</fullName>
    </recommendedName>
</protein>
<dbReference type="OrthoDB" id="10017160at2759"/>
<proteinExistence type="predicted"/>
<evidence type="ECO:0000313" key="2">
    <source>
        <dbReference type="Proteomes" id="UP000299102"/>
    </source>
</evidence>
<evidence type="ECO:0000313" key="1">
    <source>
        <dbReference type="EMBL" id="GBP65653.1"/>
    </source>
</evidence>
<accession>A0A4C1XRH8</accession>
<sequence>MCPATDTPCYIRNLNLHKKLGQQTIAALFKEHSRRQPYPNPLGWGCVLRLHTIISRPGAKKNAGLNVCFQTLMIPSHAQSRILLRIKEHRGNSCEAYKPRTSDSHFLTSNTGTAHASSAASSDHLSRGPCLYEVSLGSRSKTFCGLNATLAARNAFGYTVKAFVFRKPSGQQFHLSRKNKRIDSVASRPSNSEHLVPTQCCRFSPPPVQTENSNVVSISVTHFVTVARPPVNDKNIDAVRSMVETDRHVTYHEIRASLRVGMSNIQSILQKHLGMKKLCSQWIPHN</sequence>
<dbReference type="Proteomes" id="UP000299102">
    <property type="component" value="Unassembled WGS sequence"/>
</dbReference>
<dbReference type="AlphaFoldDB" id="A0A4C1XRH8"/>